<evidence type="ECO:0000256" key="1">
    <source>
        <dbReference type="ARBA" id="ARBA00004141"/>
    </source>
</evidence>
<dbReference type="FunFam" id="3.40.50.720:FF:000131">
    <property type="entry name" value="Short-chain dehydrogenase/reductase 3"/>
    <property type="match status" value="1"/>
</dbReference>
<keyword evidence="7" id="KW-0443">Lipid metabolism</keyword>
<evidence type="ECO:0000256" key="3">
    <source>
        <dbReference type="ARBA" id="ARBA00022692"/>
    </source>
</evidence>
<evidence type="ECO:0000256" key="11">
    <source>
        <dbReference type="ARBA" id="ARBA00082544"/>
    </source>
</evidence>
<dbReference type="GO" id="GO:0052650">
    <property type="term" value="F:all-trans-retinol dehydrogenase (NADP+) activity"/>
    <property type="evidence" value="ECO:0007669"/>
    <property type="project" value="UniProtKB-ARBA"/>
</dbReference>
<reference evidence="14" key="1">
    <citation type="submission" date="2022-03" db="EMBL/GenBank/DDBJ databases">
        <authorList>
            <person name="Martin C."/>
        </authorList>
    </citation>
    <scope>NUCLEOTIDE SEQUENCE</scope>
</reference>
<evidence type="ECO:0000313" key="15">
    <source>
        <dbReference type="Proteomes" id="UP000749559"/>
    </source>
</evidence>
<dbReference type="AlphaFoldDB" id="A0A8S4N203"/>
<evidence type="ECO:0000256" key="12">
    <source>
        <dbReference type="RuleBase" id="RU000363"/>
    </source>
</evidence>
<keyword evidence="4" id="KW-0521">NADP</keyword>
<sequence>MLFHWFRSVHKDITNDIVLVTGGGSGLGKQISLIIATHNPKHIVLLGRNEAALTSTRDEIVESGCTSCSYVTCDLADSNAITEKLDTIRMTIGDVTILINNAAVAYHTSFFDSSCDELTRSFQINTLAFYKILRSLIPSMVKLERGHIVNVNSVLGVLPLNGAPFYCSTKAANLGLVESIKDELRSDGCDYIHFTNILPYQIDNTMFSGVKTRFPSIFPPLKEVAVAKEIVEAILTNRENLVLPRYMAFLFFCKSVLPVGVMYALNAFIGVDQCMMGFHVK</sequence>
<keyword evidence="5 13" id="KW-1133">Transmembrane helix</keyword>
<evidence type="ECO:0000256" key="2">
    <source>
        <dbReference type="ARBA" id="ARBA00006484"/>
    </source>
</evidence>
<dbReference type="GO" id="GO:0016020">
    <property type="term" value="C:membrane"/>
    <property type="evidence" value="ECO:0007669"/>
    <property type="project" value="UniProtKB-SubCell"/>
</dbReference>
<dbReference type="Pfam" id="PF00106">
    <property type="entry name" value="adh_short"/>
    <property type="match status" value="1"/>
</dbReference>
<dbReference type="Gene3D" id="3.40.50.720">
    <property type="entry name" value="NAD(P)-binding Rossmann-like Domain"/>
    <property type="match status" value="1"/>
</dbReference>
<keyword evidence="3 13" id="KW-0812">Transmembrane</keyword>
<feature type="transmembrane region" description="Helical" evidence="13">
    <location>
        <begin position="246"/>
        <end position="271"/>
    </location>
</feature>
<accession>A0A8S4N203</accession>
<dbReference type="OrthoDB" id="10253736at2759"/>
<protein>
    <recommendedName>
        <fullName evidence="10">Short-chain dehydrogenase/reductase 3</fullName>
    </recommendedName>
    <alternativeName>
        <fullName evidence="11">Retinal short-chain dehydrogenase/reductase 1</fullName>
    </alternativeName>
</protein>
<name>A0A8S4N203_OWEFU</name>
<evidence type="ECO:0000256" key="6">
    <source>
        <dbReference type="ARBA" id="ARBA00023002"/>
    </source>
</evidence>
<keyword evidence="8 13" id="KW-0472">Membrane</keyword>
<evidence type="ECO:0000256" key="5">
    <source>
        <dbReference type="ARBA" id="ARBA00022989"/>
    </source>
</evidence>
<evidence type="ECO:0000256" key="8">
    <source>
        <dbReference type="ARBA" id="ARBA00023136"/>
    </source>
</evidence>
<keyword evidence="15" id="KW-1185">Reference proteome</keyword>
<dbReference type="PANTHER" id="PTHR24322:SF483">
    <property type="entry name" value="SHORT-CHAIN DEHYDROGENASE_REDUCTASE 3"/>
    <property type="match status" value="1"/>
</dbReference>
<evidence type="ECO:0000256" key="9">
    <source>
        <dbReference type="ARBA" id="ARBA00059620"/>
    </source>
</evidence>
<dbReference type="Proteomes" id="UP000749559">
    <property type="component" value="Unassembled WGS sequence"/>
</dbReference>
<keyword evidence="6" id="KW-0560">Oxidoreductase</keyword>
<dbReference type="PRINTS" id="PR00081">
    <property type="entry name" value="GDHRDH"/>
</dbReference>
<evidence type="ECO:0000256" key="4">
    <source>
        <dbReference type="ARBA" id="ARBA00022857"/>
    </source>
</evidence>
<dbReference type="EMBL" id="CAIIXF020000001">
    <property type="protein sequence ID" value="CAH1775114.1"/>
    <property type="molecule type" value="Genomic_DNA"/>
</dbReference>
<proteinExistence type="inferred from homology"/>
<dbReference type="SUPFAM" id="SSF51735">
    <property type="entry name" value="NAD(P)-binding Rossmann-fold domains"/>
    <property type="match status" value="1"/>
</dbReference>
<evidence type="ECO:0000256" key="13">
    <source>
        <dbReference type="SAM" id="Phobius"/>
    </source>
</evidence>
<dbReference type="PANTHER" id="PTHR24322">
    <property type="entry name" value="PKSB"/>
    <property type="match status" value="1"/>
</dbReference>
<dbReference type="InterPro" id="IPR002347">
    <property type="entry name" value="SDR_fam"/>
</dbReference>
<dbReference type="GO" id="GO:0005811">
    <property type="term" value="C:lipid droplet"/>
    <property type="evidence" value="ECO:0007669"/>
    <property type="project" value="TreeGrafter"/>
</dbReference>
<comment type="caution">
    <text evidence="14">The sequence shown here is derived from an EMBL/GenBank/DDBJ whole genome shotgun (WGS) entry which is preliminary data.</text>
</comment>
<comment type="function">
    <text evidence="9">Catalyzes the reduction of all-trans-retinal to all-trans-retinol in the presence of NADPH.</text>
</comment>
<comment type="similarity">
    <text evidence="2 12">Belongs to the short-chain dehydrogenases/reductases (SDR) family.</text>
</comment>
<dbReference type="PRINTS" id="PR00080">
    <property type="entry name" value="SDRFAMILY"/>
</dbReference>
<dbReference type="InterPro" id="IPR036291">
    <property type="entry name" value="NAD(P)-bd_dom_sf"/>
</dbReference>
<evidence type="ECO:0000313" key="14">
    <source>
        <dbReference type="EMBL" id="CAH1775114.1"/>
    </source>
</evidence>
<organism evidence="14 15">
    <name type="scientific">Owenia fusiformis</name>
    <name type="common">Polychaete worm</name>
    <dbReference type="NCBI Taxonomy" id="6347"/>
    <lineage>
        <taxon>Eukaryota</taxon>
        <taxon>Metazoa</taxon>
        <taxon>Spiralia</taxon>
        <taxon>Lophotrochozoa</taxon>
        <taxon>Annelida</taxon>
        <taxon>Polychaeta</taxon>
        <taxon>Sedentaria</taxon>
        <taxon>Canalipalpata</taxon>
        <taxon>Sabellida</taxon>
        <taxon>Oweniida</taxon>
        <taxon>Oweniidae</taxon>
        <taxon>Owenia</taxon>
    </lineage>
</organism>
<comment type="subcellular location">
    <subcellularLocation>
        <location evidence="1">Membrane</location>
        <topology evidence="1">Multi-pass membrane protein</topology>
    </subcellularLocation>
</comment>
<evidence type="ECO:0000256" key="10">
    <source>
        <dbReference type="ARBA" id="ARBA00068717"/>
    </source>
</evidence>
<evidence type="ECO:0000256" key="7">
    <source>
        <dbReference type="ARBA" id="ARBA00023098"/>
    </source>
</evidence>
<gene>
    <name evidence="14" type="ORF">OFUS_LOCUS2460</name>
</gene>